<evidence type="ECO:0000313" key="1">
    <source>
        <dbReference type="EMBL" id="QPI48340.1"/>
    </source>
</evidence>
<keyword evidence="2" id="KW-1185">Reference proteome</keyword>
<dbReference type="Proteomes" id="UP000662888">
    <property type="component" value="Chromosome"/>
</dbReference>
<dbReference type="EMBL" id="CP065053">
    <property type="protein sequence ID" value="QPI48340.1"/>
    <property type="molecule type" value="Genomic_DNA"/>
</dbReference>
<organism evidence="1 2">
    <name type="scientific">Massilia antarctica</name>
    <dbReference type="NCBI Taxonomy" id="2765360"/>
    <lineage>
        <taxon>Bacteria</taxon>
        <taxon>Pseudomonadati</taxon>
        <taxon>Pseudomonadota</taxon>
        <taxon>Betaproteobacteria</taxon>
        <taxon>Burkholderiales</taxon>
        <taxon>Oxalobacteraceae</taxon>
        <taxon>Telluria group</taxon>
        <taxon>Massilia</taxon>
    </lineage>
</organism>
<sequence>MIKFPAQRDIRQARMLPGTTFLMKVSAARLETSLTTTPMPPSFPPQRERDGCRQCAQKCRAPERRLYPGAIDTAQVHPFPKPASAIYLIPAVSSPSAVETQAFSIHDVYLECHAKIEERPSTVRATHSGLTAERRITIQSTFPNKRAILL</sequence>
<proteinExistence type="predicted"/>
<protein>
    <submittedName>
        <fullName evidence="1">Uncharacterized protein</fullName>
    </submittedName>
</protein>
<name>A0AA48WBQ8_9BURK</name>
<reference evidence="1 2" key="1">
    <citation type="submission" date="2020-11" db="EMBL/GenBank/DDBJ databases">
        <authorList>
            <person name="Sun Q."/>
        </authorList>
    </citation>
    <scope>NUCLEOTIDE SEQUENCE [LARGE SCALE GENOMIC DNA]</scope>
    <source>
        <strain evidence="1 2">P8398</strain>
    </source>
</reference>
<dbReference type="RefSeq" id="WP_206087969.1">
    <property type="nucleotide sequence ID" value="NZ_CP065053.1"/>
</dbReference>
<accession>A0AA48WBQ8</accession>
<gene>
    <name evidence="1" type="ORF">IV454_22750</name>
</gene>
<evidence type="ECO:0000313" key="2">
    <source>
        <dbReference type="Proteomes" id="UP000662888"/>
    </source>
</evidence>